<keyword evidence="1" id="KW-0812">Transmembrane</keyword>
<evidence type="ECO:0000259" key="2">
    <source>
        <dbReference type="PROSITE" id="PS50835"/>
    </source>
</evidence>
<evidence type="ECO:0000256" key="1">
    <source>
        <dbReference type="SAM" id="Phobius"/>
    </source>
</evidence>
<dbReference type="SUPFAM" id="SSF48726">
    <property type="entry name" value="Immunoglobulin"/>
    <property type="match status" value="7"/>
</dbReference>
<reference evidence="3" key="2">
    <citation type="submission" date="2025-08" db="UniProtKB">
        <authorList>
            <consortium name="Ensembl"/>
        </authorList>
    </citation>
    <scope>IDENTIFICATION</scope>
</reference>
<keyword evidence="1" id="KW-1133">Transmembrane helix</keyword>
<feature type="domain" description="Ig-like" evidence="2">
    <location>
        <begin position="1"/>
        <end position="67"/>
    </location>
</feature>
<protein>
    <recommendedName>
        <fullName evidence="2">Ig-like domain-containing protein</fullName>
    </recommendedName>
</protein>
<dbReference type="Ensembl" id="ENSEEET00000065396.1">
    <property type="protein sequence ID" value="ENSEEEP00000053385.1"/>
    <property type="gene ID" value="ENSEEEG00000026170.1"/>
</dbReference>
<feature type="domain" description="Ig-like" evidence="2">
    <location>
        <begin position="553"/>
        <end position="628"/>
    </location>
</feature>
<dbReference type="GeneTree" id="ENSGT00940000162700"/>
<keyword evidence="1" id="KW-0472">Membrane</keyword>
<dbReference type="SMART" id="SM00408">
    <property type="entry name" value="IGc2"/>
    <property type="match status" value="6"/>
</dbReference>
<dbReference type="Pfam" id="PF13927">
    <property type="entry name" value="Ig_3"/>
    <property type="match status" value="2"/>
</dbReference>
<feature type="transmembrane region" description="Helical" evidence="1">
    <location>
        <begin position="646"/>
        <end position="670"/>
    </location>
</feature>
<dbReference type="InterPro" id="IPR013783">
    <property type="entry name" value="Ig-like_fold"/>
</dbReference>
<proteinExistence type="predicted"/>
<dbReference type="Proteomes" id="UP000314983">
    <property type="component" value="Chromosome 24"/>
</dbReference>
<dbReference type="PROSITE" id="PS50835">
    <property type="entry name" value="IG_LIKE"/>
    <property type="match status" value="7"/>
</dbReference>
<feature type="domain" description="Ig-like" evidence="2">
    <location>
        <begin position="175"/>
        <end position="257"/>
    </location>
</feature>
<dbReference type="InterPro" id="IPR003599">
    <property type="entry name" value="Ig_sub"/>
</dbReference>
<feature type="domain" description="Ig-like" evidence="2">
    <location>
        <begin position="460"/>
        <end position="542"/>
    </location>
</feature>
<sequence length="686" mass="78487">MVTLKCENSNTSLDWMTTWLRNSEKMTDVEIKDNGKTLLISSIKPSHLGKYTCETEVKGRPKTRAVSAEFLLTVYEPPQPKVILDSGWKEAFTGEMVTLKCENSITSLDWMTTWLRNSEKMTDVEIKDNGKTLLISSIKPSHLGKYTCETEVKGRPKTRAVSAEFLLTVYEPPQPKVILDSGWKEAFTGEMVTLKCENSITSLDWMTTWLRNSEKMTDVEIKDNDKILLISSIKPSHLGKYTCETEVKHRPKTRAVSAEFLLTVYEPPQPKVILDSGWKEAFTGEMVTLKCENSITSLDWMTTWLRNSEKMTDVEIKDNDKILLISSIKPSHLGKYTCETEVKHRPKTRAVSAEFLLTVYEPPQPKVILDSGWKEAFTGEMVTLKCENSITSLDWMTTWLRNSEKMTDVEIKDNDKILLISSIKPSHLGKYTCETEVKDRPKTRAVSAEFLLTVYEPPQPKVILHSGWKEAFTGEMVTLKCENSNTSLDWMTTWLRNSEKMTDVEIKDNGTILLISSIKPSHLGKYTCETEVKDRPKTRAVSAEFLLTVYARPSAVLILETSWSDIMSVATLTLKCEVRGQLEWNYTWYKDEIFEITSTEQMYSIKATHETFKSEYKCRGNRTQRPLYSSFSEGFKANNIVLKRKVLLAISGCVVCSMLLLFIGCIALRFKRKTEKKDMVKEDLFF</sequence>
<keyword evidence="4" id="KW-1185">Reference proteome</keyword>
<dbReference type="InterPro" id="IPR007110">
    <property type="entry name" value="Ig-like_dom"/>
</dbReference>
<dbReference type="InterPro" id="IPR036179">
    <property type="entry name" value="Ig-like_dom_sf"/>
</dbReference>
<dbReference type="PANTHER" id="PTHR46013:SF4">
    <property type="entry name" value="B-CELL RECEPTOR CD22-RELATED"/>
    <property type="match status" value="1"/>
</dbReference>
<feature type="domain" description="Ig-like" evidence="2">
    <location>
        <begin position="270"/>
        <end position="352"/>
    </location>
</feature>
<feature type="domain" description="Ig-like" evidence="2">
    <location>
        <begin position="80"/>
        <end position="162"/>
    </location>
</feature>
<reference evidence="3 4" key="1">
    <citation type="submission" date="2020-05" db="EMBL/GenBank/DDBJ databases">
        <title>Electrophorus electricus (electric eel) genome, fEleEle1, primary haplotype.</title>
        <authorList>
            <person name="Myers G."/>
            <person name="Meyer A."/>
            <person name="Fedrigo O."/>
            <person name="Formenti G."/>
            <person name="Rhie A."/>
            <person name="Tracey A."/>
            <person name="Sims Y."/>
            <person name="Jarvis E.D."/>
        </authorList>
    </citation>
    <scope>NUCLEOTIDE SEQUENCE [LARGE SCALE GENOMIC DNA]</scope>
</reference>
<evidence type="ECO:0000313" key="4">
    <source>
        <dbReference type="Proteomes" id="UP000314983"/>
    </source>
</evidence>
<reference evidence="3" key="3">
    <citation type="submission" date="2025-09" db="UniProtKB">
        <authorList>
            <consortium name="Ensembl"/>
        </authorList>
    </citation>
    <scope>IDENTIFICATION</scope>
</reference>
<dbReference type="AlphaFoldDB" id="A0AAY5E918"/>
<name>A0AAY5E918_ELEEL</name>
<gene>
    <name evidence="3" type="primary">STK33</name>
</gene>
<accession>A0AAY5E918</accession>
<dbReference type="InterPro" id="IPR003598">
    <property type="entry name" value="Ig_sub2"/>
</dbReference>
<evidence type="ECO:0000313" key="3">
    <source>
        <dbReference type="Ensembl" id="ENSEEEP00000053385.1"/>
    </source>
</evidence>
<dbReference type="PANTHER" id="PTHR46013">
    <property type="entry name" value="VASCULAR CELL ADHESION MOLECULE 1"/>
    <property type="match status" value="1"/>
</dbReference>
<organism evidence="3 4">
    <name type="scientific">Electrophorus electricus</name>
    <name type="common">Electric eel</name>
    <name type="synonym">Gymnotus electricus</name>
    <dbReference type="NCBI Taxonomy" id="8005"/>
    <lineage>
        <taxon>Eukaryota</taxon>
        <taxon>Metazoa</taxon>
        <taxon>Chordata</taxon>
        <taxon>Craniata</taxon>
        <taxon>Vertebrata</taxon>
        <taxon>Euteleostomi</taxon>
        <taxon>Actinopterygii</taxon>
        <taxon>Neopterygii</taxon>
        <taxon>Teleostei</taxon>
        <taxon>Ostariophysi</taxon>
        <taxon>Gymnotiformes</taxon>
        <taxon>Gymnotoidei</taxon>
        <taxon>Gymnotidae</taxon>
        <taxon>Electrophorus</taxon>
    </lineage>
</organism>
<dbReference type="SMART" id="SM00409">
    <property type="entry name" value="IG"/>
    <property type="match status" value="6"/>
</dbReference>
<feature type="domain" description="Ig-like" evidence="2">
    <location>
        <begin position="365"/>
        <end position="447"/>
    </location>
</feature>
<dbReference type="Gene3D" id="2.60.40.10">
    <property type="entry name" value="Immunoglobulins"/>
    <property type="match status" value="7"/>
</dbReference>